<sequence length="115" mass="13460">MTKYKEYYEKMVSENKDIFGKFTKIHFEYSIDQNQNQETFNDIGEKILNIIHEWEDRLCKHSENAGFGSYTSNLAEKFQAEIKSHFPLIDHVGIVLGKSLATKEEGFSIKKIKLH</sequence>
<protein>
    <submittedName>
        <fullName evidence="1">Uncharacterized protein</fullName>
    </submittedName>
</protein>
<accession>A0A0G0UMD6</accession>
<organism evidence="1 2">
    <name type="scientific">Candidatus Woesebacteria bacterium GW2011_GWD1_41_12</name>
    <dbReference type="NCBI Taxonomy" id="1618593"/>
    <lineage>
        <taxon>Bacteria</taxon>
        <taxon>Candidatus Woeseibacteriota</taxon>
    </lineage>
</organism>
<proteinExistence type="predicted"/>
<name>A0A0G0UMD6_9BACT</name>
<dbReference type="EMBL" id="LCAL01000021">
    <property type="protein sequence ID" value="KKR89964.1"/>
    <property type="molecule type" value="Genomic_DNA"/>
</dbReference>
<reference evidence="1 2" key="1">
    <citation type="journal article" date="2015" name="Nature">
        <title>rRNA introns, odd ribosomes, and small enigmatic genomes across a large radiation of phyla.</title>
        <authorList>
            <person name="Brown C.T."/>
            <person name="Hug L.A."/>
            <person name="Thomas B.C."/>
            <person name="Sharon I."/>
            <person name="Castelle C.J."/>
            <person name="Singh A."/>
            <person name="Wilkins M.J."/>
            <person name="Williams K.H."/>
            <person name="Banfield J.F."/>
        </authorList>
    </citation>
    <scope>NUCLEOTIDE SEQUENCE [LARGE SCALE GENOMIC DNA]</scope>
</reference>
<comment type="caution">
    <text evidence="1">The sequence shown here is derived from an EMBL/GenBank/DDBJ whole genome shotgun (WGS) entry which is preliminary data.</text>
</comment>
<evidence type="ECO:0000313" key="2">
    <source>
        <dbReference type="Proteomes" id="UP000034275"/>
    </source>
</evidence>
<gene>
    <name evidence="1" type="ORF">UU39_C0021G0006</name>
</gene>
<dbReference type="AlphaFoldDB" id="A0A0G0UMD6"/>
<dbReference type="Proteomes" id="UP000034275">
    <property type="component" value="Unassembled WGS sequence"/>
</dbReference>
<evidence type="ECO:0000313" key="1">
    <source>
        <dbReference type="EMBL" id="KKR89964.1"/>
    </source>
</evidence>